<dbReference type="SUPFAM" id="SSF55874">
    <property type="entry name" value="ATPase domain of HSP90 chaperone/DNA topoisomerase II/histidine kinase"/>
    <property type="match status" value="1"/>
</dbReference>
<dbReference type="Pfam" id="PF13581">
    <property type="entry name" value="HATPase_c_2"/>
    <property type="match status" value="1"/>
</dbReference>
<keyword evidence="2" id="KW-0547">Nucleotide-binding</keyword>
<keyword evidence="2" id="KW-0067">ATP-binding</keyword>
<protein>
    <submittedName>
        <fullName evidence="2">ATP-binding protein</fullName>
    </submittedName>
</protein>
<dbReference type="RefSeq" id="WP_208056782.1">
    <property type="nucleotide sequence ID" value="NZ_JAGEMK010000010.1"/>
</dbReference>
<sequence>MPSPRGDTPGVLRIEGCVAPECLDHVQDAIVRLWEGAPQATDEARMMFEIAVVEVVGNVVEHAPKGRGFEATVRLGVEGDAAWAEILDTGPALDIDLDAGLPEDLAESGRGLALARRAAHELTLDRVGDHNLWTVLRRW</sequence>
<dbReference type="InterPro" id="IPR036890">
    <property type="entry name" value="HATPase_C_sf"/>
</dbReference>
<reference evidence="2" key="1">
    <citation type="submission" date="2021-03" db="EMBL/GenBank/DDBJ databases">
        <title>Actinotalea soli sp. nov., isolated from soil.</title>
        <authorList>
            <person name="Ping W."/>
            <person name="Zhang J."/>
        </authorList>
    </citation>
    <scope>NUCLEOTIDE SEQUENCE</scope>
    <source>
        <strain evidence="2">BY-33</strain>
    </source>
</reference>
<keyword evidence="3" id="KW-1185">Reference proteome</keyword>
<dbReference type="EMBL" id="JAGEMK010000010">
    <property type="protein sequence ID" value="MBO1753090.1"/>
    <property type="molecule type" value="Genomic_DNA"/>
</dbReference>
<accession>A0A939LUT0</accession>
<dbReference type="Proteomes" id="UP000664209">
    <property type="component" value="Unassembled WGS sequence"/>
</dbReference>
<dbReference type="InterPro" id="IPR003594">
    <property type="entry name" value="HATPase_dom"/>
</dbReference>
<name>A0A939LUT0_9CELL</name>
<feature type="domain" description="Histidine kinase/HSP90-like ATPase" evidence="1">
    <location>
        <begin position="34"/>
        <end position="130"/>
    </location>
</feature>
<evidence type="ECO:0000313" key="3">
    <source>
        <dbReference type="Proteomes" id="UP000664209"/>
    </source>
</evidence>
<dbReference type="Gene3D" id="3.30.565.10">
    <property type="entry name" value="Histidine kinase-like ATPase, C-terminal domain"/>
    <property type="match status" value="1"/>
</dbReference>
<organism evidence="2 3">
    <name type="scientific">Actinotalea soli</name>
    <dbReference type="NCBI Taxonomy" id="2819234"/>
    <lineage>
        <taxon>Bacteria</taxon>
        <taxon>Bacillati</taxon>
        <taxon>Actinomycetota</taxon>
        <taxon>Actinomycetes</taxon>
        <taxon>Micrococcales</taxon>
        <taxon>Cellulomonadaceae</taxon>
        <taxon>Actinotalea</taxon>
    </lineage>
</organism>
<dbReference type="AlphaFoldDB" id="A0A939LUT0"/>
<proteinExistence type="predicted"/>
<comment type="caution">
    <text evidence="2">The sequence shown here is derived from an EMBL/GenBank/DDBJ whole genome shotgun (WGS) entry which is preliminary data.</text>
</comment>
<dbReference type="GO" id="GO:0005524">
    <property type="term" value="F:ATP binding"/>
    <property type="evidence" value="ECO:0007669"/>
    <property type="project" value="UniProtKB-KW"/>
</dbReference>
<evidence type="ECO:0000259" key="1">
    <source>
        <dbReference type="Pfam" id="PF13581"/>
    </source>
</evidence>
<gene>
    <name evidence="2" type="ORF">J4G33_14855</name>
</gene>
<evidence type="ECO:0000313" key="2">
    <source>
        <dbReference type="EMBL" id="MBO1753090.1"/>
    </source>
</evidence>